<evidence type="ECO:0000256" key="11">
    <source>
        <dbReference type="ARBA" id="ARBA00032877"/>
    </source>
</evidence>
<dbReference type="Pfam" id="PF01751">
    <property type="entry name" value="Toprim"/>
    <property type="match status" value="1"/>
</dbReference>
<dbReference type="InterPro" id="IPR034144">
    <property type="entry name" value="TOPRIM_TopoIII"/>
</dbReference>
<comment type="catalytic activity">
    <reaction evidence="1">
        <text>ATP-independent breakage of single-stranded DNA, followed by passage and rejoining.</text>
        <dbReference type="EC" id="5.6.2.1"/>
    </reaction>
</comment>
<dbReference type="Gene3D" id="2.70.20.10">
    <property type="entry name" value="Topoisomerase I, domain 3"/>
    <property type="match status" value="1"/>
</dbReference>
<evidence type="ECO:0000256" key="10">
    <source>
        <dbReference type="ARBA" id="ARBA00032235"/>
    </source>
</evidence>
<dbReference type="EC" id="5.6.2.1" evidence="3"/>
<dbReference type="PROSITE" id="PS50880">
    <property type="entry name" value="TOPRIM"/>
    <property type="match status" value="1"/>
</dbReference>
<organism evidence="14 15">
    <name type="scientific">Halalkalibacter kiskunsagensis</name>
    <dbReference type="NCBI Taxonomy" id="1548599"/>
    <lineage>
        <taxon>Bacteria</taxon>
        <taxon>Bacillati</taxon>
        <taxon>Bacillota</taxon>
        <taxon>Bacilli</taxon>
        <taxon>Bacillales</taxon>
        <taxon>Bacillaceae</taxon>
        <taxon>Halalkalibacter</taxon>
    </lineage>
</organism>
<evidence type="ECO:0000256" key="7">
    <source>
        <dbReference type="ARBA" id="ARBA00023235"/>
    </source>
</evidence>
<comment type="caution">
    <text evidence="14">The sequence shown here is derived from an EMBL/GenBank/DDBJ whole genome shotgun (WGS) entry which is preliminary data.</text>
</comment>
<gene>
    <name evidence="14" type="ORF">ACFFHM_01855</name>
</gene>
<dbReference type="EMBL" id="JBHLUX010000005">
    <property type="protein sequence ID" value="MFC0469311.1"/>
    <property type="molecule type" value="Genomic_DNA"/>
</dbReference>
<dbReference type="InterPro" id="IPR013825">
    <property type="entry name" value="Topo_IA_cen_sub2"/>
</dbReference>
<accession>A0ABV6K7M3</accession>
<dbReference type="InterPro" id="IPR025589">
    <property type="entry name" value="Toprim_C_rpt"/>
</dbReference>
<evidence type="ECO:0000256" key="2">
    <source>
        <dbReference type="ARBA" id="ARBA00009446"/>
    </source>
</evidence>
<dbReference type="SMART" id="SM00437">
    <property type="entry name" value="TOP1Ac"/>
    <property type="match status" value="1"/>
</dbReference>
<evidence type="ECO:0000256" key="4">
    <source>
        <dbReference type="ARBA" id="ARBA00022723"/>
    </source>
</evidence>
<evidence type="ECO:0000256" key="9">
    <source>
        <dbReference type="ARBA" id="ARBA00031985"/>
    </source>
</evidence>
<evidence type="ECO:0000256" key="3">
    <source>
        <dbReference type="ARBA" id="ARBA00012891"/>
    </source>
</evidence>
<evidence type="ECO:0000259" key="13">
    <source>
        <dbReference type="PROSITE" id="PS52039"/>
    </source>
</evidence>
<sequence length="731" mass="83087">MRYNEPKVMRGTNKAMKVIIAEKPDQGVKLAAPFSSISKSGYIEIKKNAQFPKGAYVTWAVGHLCELVPPEMYDQKWKSWKLETLPILPESFKHQISKGKGKQFQIIKKLVQQPNVNEIIMAGDAGREGELIVRLIIEQCKVQKPMKRLWLSSLTMNAVKEGFQSLRSEEDTRTLYFEALSRSCADWLVGMNASRAYTLLLQKKGLTDVFSTGRVQTPTLALIVKREKEIEAFKPEPFWEVKAVFTFNEKEYKGIWHKDGQTRLQSAELAKKIEMFCKGKAATVIDVKEEEKRYKPPYLLTLSSLQTVANQRYRYSPKRTLDIAQKLYVKGYISYPRTDSHFVTKEEAVTFPTILETLSTKKEYSSFFPLPVKTLLGNLRFVNDKKVSDHYAIIPTEQVPSLEKLTEEEKKVYDIIVKSLLAAHEQEAVIHTTKVETLVDNRATFQSKGKITKQHGWKKIIHSGNKEREDELPIVEIGDQGGVKKVETKESVTQPPKRYTEGQLINVMKTAGKQMTDTELEKVLMESHGLGTEATRAGIITVLKDRGYMVVTKNIVFPTEKGRLLIEALGSSLLTSAEMTAKWEQRLREIGKGEASAEVFMEQTKKLVNHLIQEAEGAAQSWDFSHMDLSPMQKRPRKGKRRATSVGKCPDCGGMILDRGSFFGCSQYKSHQCRFTISKMILGKKIRQKDVKSLLSNGKTEVLEGFTREGKTFHASLSWDHNQKKIIFNGK</sequence>
<dbReference type="InterPro" id="IPR003601">
    <property type="entry name" value="Topo_IA_2"/>
</dbReference>
<proteinExistence type="inferred from homology"/>
<feature type="domain" description="Topo IA-type catalytic" evidence="13">
    <location>
        <begin position="172"/>
        <end position="612"/>
    </location>
</feature>
<dbReference type="InterPro" id="IPR000380">
    <property type="entry name" value="Topo_IA"/>
</dbReference>
<dbReference type="SMART" id="SM00493">
    <property type="entry name" value="TOPRIM"/>
    <property type="match status" value="1"/>
</dbReference>
<dbReference type="InterPro" id="IPR013826">
    <property type="entry name" value="Topo_IA_cen_sub3"/>
</dbReference>
<evidence type="ECO:0000313" key="15">
    <source>
        <dbReference type="Proteomes" id="UP001589838"/>
    </source>
</evidence>
<keyword evidence="15" id="KW-1185">Reference proteome</keyword>
<evidence type="ECO:0000256" key="1">
    <source>
        <dbReference type="ARBA" id="ARBA00000213"/>
    </source>
</evidence>
<dbReference type="RefSeq" id="WP_335963191.1">
    <property type="nucleotide sequence ID" value="NZ_JAXBLX010000043.1"/>
</dbReference>
<evidence type="ECO:0000259" key="12">
    <source>
        <dbReference type="PROSITE" id="PS50880"/>
    </source>
</evidence>
<dbReference type="InterPro" id="IPR023405">
    <property type="entry name" value="Topo_IA_core_domain"/>
</dbReference>
<dbReference type="NCBIfam" id="NF005829">
    <property type="entry name" value="PRK07726.1"/>
    <property type="match status" value="1"/>
</dbReference>
<dbReference type="Proteomes" id="UP001589838">
    <property type="component" value="Unassembled WGS sequence"/>
</dbReference>
<evidence type="ECO:0000313" key="14">
    <source>
        <dbReference type="EMBL" id="MFC0469311.1"/>
    </source>
</evidence>
<dbReference type="CDD" id="cd00186">
    <property type="entry name" value="TOP1Ac"/>
    <property type="match status" value="1"/>
</dbReference>
<keyword evidence="6" id="KW-0238">DNA-binding</keyword>
<dbReference type="InterPro" id="IPR006171">
    <property type="entry name" value="TOPRIM_dom"/>
</dbReference>
<dbReference type="Gene3D" id="3.40.50.140">
    <property type="match status" value="1"/>
</dbReference>
<dbReference type="PROSITE" id="PS52039">
    <property type="entry name" value="TOPO_IA_2"/>
    <property type="match status" value="1"/>
</dbReference>
<dbReference type="CDD" id="cd03362">
    <property type="entry name" value="TOPRIM_TopoIA_TopoIII"/>
    <property type="match status" value="1"/>
</dbReference>
<dbReference type="InterPro" id="IPR003602">
    <property type="entry name" value="Topo_IA_DNA-bd_dom"/>
</dbReference>
<dbReference type="Gene3D" id="1.10.290.10">
    <property type="entry name" value="Topoisomerase I, domain 4"/>
    <property type="match status" value="1"/>
</dbReference>
<dbReference type="PANTHER" id="PTHR11390">
    <property type="entry name" value="PROKARYOTIC DNA TOPOISOMERASE"/>
    <property type="match status" value="1"/>
</dbReference>
<protein>
    <recommendedName>
        <fullName evidence="3">DNA topoisomerase</fullName>
        <ecNumber evidence="3">5.6.2.1</ecNumber>
    </recommendedName>
    <alternativeName>
        <fullName evidence="11">Omega-protein</fullName>
    </alternativeName>
    <alternativeName>
        <fullName evidence="10">Relaxing enzyme</fullName>
    </alternativeName>
    <alternativeName>
        <fullName evidence="8">Swivelase</fullName>
    </alternativeName>
    <alternativeName>
        <fullName evidence="9">Untwisting enzyme</fullName>
    </alternativeName>
</protein>
<dbReference type="PRINTS" id="PR00417">
    <property type="entry name" value="PRTPISMRASEI"/>
</dbReference>
<reference evidence="14 15" key="1">
    <citation type="submission" date="2024-09" db="EMBL/GenBank/DDBJ databases">
        <authorList>
            <person name="Sun Q."/>
            <person name="Mori K."/>
        </authorList>
    </citation>
    <scope>NUCLEOTIDE SEQUENCE [LARGE SCALE GENOMIC DNA]</scope>
    <source>
        <strain evidence="14 15">NCAIM B.02610</strain>
    </source>
</reference>
<dbReference type="SMART" id="SM00436">
    <property type="entry name" value="TOP1Bc"/>
    <property type="match status" value="1"/>
</dbReference>
<evidence type="ECO:0000256" key="5">
    <source>
        <dbReference type="ARBA" id="ARBA00023029"/>
    </source>
</evidence>
<dbReference type="InterPro" id="IPR013497">
    <property type="entry name" value="Topo_IA_cen"/>
</dbReference>
<keyword evidence="5" id="KW-0799">Topoisomerase</keyword>
<dbReference type="Pfam" id="PF13342">
    <property type="entry name" value="Toprim_Crpt"/>
    <property type="match status" value="1"/>
</dbReference>
<dbReference type="SUPFAM" id="SSF56712">
    <property type="entry name" value="Prokaryotic type I DNA topoisomerase"/>
    <property type="match status" value="1"/>
</dbReference>
<comment type="similarity">
    <text evidence="2">Belongs to the type IA topoisomerase family.</text>
</comment>
<evidence type="ECO:0000256" key="8">
    <source>
        <dbReference type="ARBA" id="ARBA00030003"/>
    </source>
</evidence>
<keyword evidence="7" id="KW-0413">Isomerase</keyword>
<evidence type="ECO:0000256" key="6">
    <source>
        <dbReference type="ARBA" id="ARBA00023125"/>
    </source>
</evidence>
<dbReference type="Gene3D" id="1.10.460.10">
    <property type="entry name" value="Topoisomerase I, domain 2"/>
    <property type="match status" value="1"/>
</dbReference>
<dbReference type="InterPro" id="IPR013824">
    <property type="entry name" value="Topo_IA_cen_sub1"/>
</dbReference>
<dbReference type="PANTHER" id="PTHR11390:SF21">
    <property type="entry name" value="DNA TOPOISOMERASE 3-ALPHA"/>
    <property type="match status" value="1"/>
</dbReference>
<dbReference type="InterPro" id="IPR005738">
    <property type="entry name" value="TopoIII"/>
</dbReference>
<name>A0ABV6K7M3_9BACI</name>
<keyword evidence="4" id="KW-0479">Metal-binding</keyword>
<dbReference type="Pfam" id="PF01131">
    <property type="entry name" value="Topoisom_bac"/>
    <property type="match status" value="1"/>
</dbReference>
<dbReference type="NCBIfam" id="TIGR01056">
    <property type="entry name" value="topB"/>
    <property type="match status" value="1"/>
</dbReference>
<feature type="domain" description="Toprim" evidence="12">
    <location>
        <begin position="16"/>
        <end position="155"/>
    </location>
</feature>